<sequence>MSGQTAHIRIAIHEHNGELMLMKFRNIFCASALAATLALCVPHPVIAADAAVIRMARLRIKADQVEAFTAVVREEMAASLRLEPGVVAIYAVADKNDPTRLTFFEMYVDERAYEAHRQTPHFRKYFHATRDMIEERVLLEAVPVALCDRQTAAAEK</sequence>
<dbReference type="EMBL" id="CP014229">
    <property type="protein sequence ID" value="AMD91124.1"/>
    <property type="molecule type" value="Genomic_DNA"/>
</dbReference>
<name>A0A0X8JLT6_9BACT</name>
<evidence type="ECO:0000259" key="1">
    <source>
        <dbReference type="PROSITE" id="PS51725"/>
    </source>
</evidence>
<evidence type="ECO:0000313" key="3">
    <source>
        <dbReference type="Proteomes" id="UP000069241"/>
    </source>
</evidence>
<dbReference type="InterPro" id="IPR050744">
    <property type="entry name" value="AI-2_Isomerase_LsrG"/>
</dbReference>
<keyword evidence="2" id="KW-0560">Oxidoreductase</keyword>
<proteinExistence type="predicted"/>
<dbReference type="PANTHER" id="PTHR33336">
    <property type="entry name" value="QUINOL MONOOXYGENASE YGIN-RELATED"/>
    <property type="match status" value="1"/>
</dbReference>
<organism evidence="2 3">
    <name type="scientific">Desulfovibrio fairfieldensis</name>
    <dbReference type="NCBI Taxonomy" id="44742"/>
    <lineage>
        <taxon>Bacteria</taxon>
        <taxon>Pseudomonadati</taxon>
        <taxon>Thermodesulfobacteriota</taxon>
        <taxon>Desulfovibrionia</taxon>
        <taxon>Desulfovibrionales</taxon>
        <taxon>Desulfovibrionaceae</taxon>
        <taxon>Desulfovibrio</taxon>
    </lineage>
</organism>
<dbReference type="InterPro" id="IPR011008">
    <property type="entry name" value="Dimeric_a/b-barrel"/>
</dbReference>
<dbReference type="KEGG" id="dfi:AXF13_13875"/>
<dbReference type="Gene3D" id="3.30.70.100">
    <property type="match status" value="1"/>
</dbReference>
<evidence type="ECO:0000313" key="2">
    <source>
        <dbReference type="EMBL" id="AMD91124.1"/>
    </source>
</evidence>
<protein>
    <submittedName>
        <fullName evidence="2">Antibiotic biosynthesis monooxygenase</fullName>
    </submittedName>
</protein>
<dbReference type="SUPFAM" id="SSF54909">
    <property type="entry name" value="Dimeric alpha+beta barrel"/>
    <property type="match status" value="1"/>
</dbReference>
<dbReference type="STRING" id="44742.AXF13_13875"/>
<dbReference type="GO" id="GO:0004497">
    <property type="term" value="F:monooxygenase activity"/>
    <property type="evidence" value="ECO:0007669"/>
    <property type="project" value="UniProtKB-KW"/>
</dbReference>
<dbReference type="PANTHER" id="PTHR33336:SF3">
    <property type="entry name" value="ABM DOMAIN-CONTAINING PROTEIN"/>
    <property type="match status" value="1"/>
</dbReference>
<dbReference type="AlphaFoldDB" id="A0A0X8JLT6"/>
<dbReference type="InterPro" id="IPR007138">
    <property type="entry name" value="ABM_dom"/>
</dbReference>
<dbReference type="Proteomes" id="UP000069241">
    <property type="component" value="Chromosome"/>
</dbReference>
<keyword evidence="2" id="KW-0503">Monooxygenase</keyword>
<dbReference type="PROSITE" id="PS51725">
    <property type="entry name" value="ABM"/>
    <property type="match status" value="1"/>
</dbReference>
<dbReference type="Pfam" id="PF03992">
    <property type="entry name" value="ABM"/>
    <property type="match status" value="1"/>
</dbReference>
<gene>
    <name evidence="2" type="ORF">AXF13_13875</name>
</gene>
<keyword evidence="3" id="KW-1185">Reference proteome</keyword>
<feature type="domain" description="ABM" evidence="1">
    <location>
        <begin position="52"/>
        <end position="141"/>
    </location>
</feature>
<accession>A0A0X8JLT6</accession>
<reference evidence="3" key="1">
    <citation type="submission" date="2016-02" db="EMBL/GenBank/DDBJ databases">
        <authorList>
            <person name="Holder M.E."/>
            <person name="Ajami N.J."/>
            <person name="Petrosino J.F."/>
        </authorList>
    </citation>
    <scope>NUCLEOTIDE SEQUENCE [LARGE SCALE GENOMIC DNA]</scope>
    <source>
        <strain evidence="3">CCUG 45958</strain>
    </source>
</reference>